<dbReference type="SMART" id="SM00872">
    <property type="entry name" value="Alpha-mann_mid"/>
    <property type="match status" value="1"/>
</dbReference>
<dbReference type="InterPro" id="IPR054723">
    <property type="entry name" value="Ams1-like_N"/>
</dbReference>
<sequence>MTYDEKVTMRVERAIRQHLADAVYPQRVPVSIECWKVGGEPVPFETAKNAQYRPFEVGETWGAAWDTWWFHVTGTVPASWKDIEGTRPELVVDLGRIGLGPGFQAEGLARTPDGEVVKAIEPYNAWVPLPEPGEPFEFYIEAAANPQIPNGFPYLPTDLGDEGVKDGPELYRMQRMDASLLDLEVWQLTQELKVLLGLGKETDPQRTRHADIMIALENAVDRIDPNDVHDTAAAARKALVDVLAAPAPDKGHTAFAVGHAHIDTAWLWPLRETKRKVARTFSNVVELTDEDDDFVFAASSAQQYKWLKENYPEVFAKVRRKVDEGKFIPVGGMWVECDANMPSGESLARQFLQGTRFFEENLGGCSPVVWLPDSFGYSGAFPQIARLAGYRYFLTQKISWNDTNTFPHHTFLWQGIDGTEIFTHFPPSDTYNSDMSPADVAKTERQYSEKGKGASSLMLFGWGDGGGGPTREMLASAHLQRNIEGAPKVRIATPLEFFEQAERELEHPARWNGELYLELHRGTLTSQSHTKHGNRRTESLLREAETWATAATVLEGRDYPYEELAEIWQRTLLYQFHDILPGSAIAWVYSEVERNYADMERRLEAIIAESIEALAGKGDRPMLANAAPLAQLGAPAAGIASAPVSVAATATALEDGAVRMGNEHVSFTLDDHGRIISAVDLKTGREAIDPSQPGNDLQLFVDAPAEWDAWDIEKGYENGRLDAVTVSGSRLGEDGVMTVEGVIGNSPYTQTIGLDDDVDALTIRTHIDWKESDRLLKQAFPVRVYATEAQSEIQYGHITRPIHRNTTWDEARFETLAHRWVHVEEGDFGVGIANMANYGNDIQQITMADGRPGTRIRLSLLRAPHFPAPHADVGKHDFAVSFTVGAGTERAIAQGYRLNVPAREVLADHEVAPFVSVDGEGVLVEAVKMAEDRSGDVIVRLYESLGTQSAVTLRTGFAWRTVSEVGLLERECDAVRPAVMDADSGKSSVDIQAHPFQIVTLRFSRA</sequence>
<dbReference type="InterPro" id="IPR000602">
    <property type="entry name" value="Glyco_hydro_38_N"/>
</dbReference>
<dbReference type="Gene3D" id="2.70.98.30">
    <property type="entry name" value="Golgi alpha-mannosidase II, domain 4"/>
    <property type="match status" value="1"/>
</dbReference>
<dbReference type="GO" id="GO:0030246">
    <property type="term" value="F:carbohydrate binding"/>
    <property type="evidence" value="ECO:0007669"/>
    <property type="project" value="InterPro"/>
</dbReference>
<evidence type="ECO:0000259" key="5">
    <source>
        <dbReference type="SMART" id="SM00872"/>
    </source>
</evidence>
<comment type="caution">
    <text evidence="6">The sequence shown here is derived from an EMBL/GenBank/DDBJ whole genome shotgun (WGS) entry which is preliminary data.</text>
</comment>
<dbReference type="PANTHER" id="PTHR46017:SF1">
    <property type="entry name" value="ALPHA-MANNOSIDASE 2C1"/>
    <property type="match status" value="1"/>
</dbReference>
<organism evidence="6 7">
    <name type="scientific">Bifidobacterium platyrrhinorum</name>
    <dbReference type="NCBI Taxonomy" id="2661628"/>
    <lineage>
        <taxon>Bacteria</taxon>
        <taxon>Bacillati</taxon>
        <taxon>Actinomycetota</taxon>
        <taxon>Actinomycetes</taxon>
        <taxon>Bifidobacteriales</taxon>
        <taxon>Bifidobacteriaceae</taxon>
        <taxon>Bifidobacterium</taxon>
    </lineage>
</organism>
<evidence type="ECO:0000256" key="3">
    <source>
        <dbReference type="ARBA" id="ARBA00022801"/>
    </source>
</evidence>
<dbReference type="InterPro" id="IPR037094">
    <property type="entry name" value="Glyco_hydro_38_cen_sf"/>
</dbReference>
<dbReference type="Proteomes" id="UP000483293">
    <property type="component" value="Unassembled WGS sequence"/>
</dbReference>
<dbReference type="InterPro" id="IPR011330">
    <property type="entry name" value="Glyco_hydro/deAcase_b/a-brl"/>
</dbReference>
<dbReference type="GO" id="GO:0004559">
    <property type="term" value="F:alpha-mannosidase activity"/>
    <property type="evidence" value="ECO:0007669"/>
    <property type="project" value="InterPro"/>
</dbReference>
<dbReference type="InterPro" id="IPR041147">
    <property type="entry name" value="GH38_C"/>
</dbReference>
<keyword evidence="2" id="KW-0479">Metal-binding</keyword>
<dbReference type="PANTHER" id="PTHR46017">
    <property type="entry name" value="ALPHA-MANNOSIDASE 2C1"/>
    <property type="match status" value="1"/>
</dbReference>
<evidence type="ECO:0000313" key="6">
    <source>
        <dbReference type="EMBL" id="NEG56204.1"/>
    </source>
</evidence>
<dbReference type="SUPFAM" id="SSF88688">
    <property type="entry name" value="Families 57/38 glycoside transferase middle domain"/>
    <property type="match status" value="1"/>
</dbReference>
<dbReference type="Gene3D" id="1.20.1270.50">
    <property type="entry name" value="Glycoside hydrolase family 38, central domain"/>
    <property type="match status" value="1"/>
</dbReference>
<dbReference type="InterPro" id="IPR027291">
    <property type="entry name" value="Glyco_hydro_38_N_sf"/>
</dbReference>
<comment type="similarity">
    <text evidence="1">Belongs to the glycosyl hydrolase 38 family.</text>
</comment>
<evidence type="ECO:0000256" key="2">
    <source>
        <dbReference type="ARBA" id="ARBA00022723"/>
    </source>
</evidence>
<dbReference type="CDD" id="cd10789">
    <property type="entry name" value="GH38N_AMII_ER_cytosolic"/>
    <property type="match status" value="1"/>
</dbReference>
<dbReference type="AlphaFoldDB" id="A0A6L9SUR8"/>
<dbReference type="Gene3D" id="2.60.40.2220">
    <property type="match status" value="1"/>
</dbReference>
<dbReference type="Pfam" id="PF01074">
    <property type="entry name" value="Glyco_hydro_38N"/>
    <property type="match status" value="1"/>
</dbReference>
<dbReference type="Pfam" id="PF07748">
    <property type="entry name" value="Glyco_hydro_38C"/>
    <property type="match status" value="1"/>
</dbReference>
<dbReference type="GO" id="GO:0009313">
    <property type="term" value="P:oligosaccharide catabolic process"/>
    <property type="evidence" value="ECO:0007669"/>
    <property type="project" value="TreeGrafter"/>
</dbReference>
<name>A0A6L9SUR8_9BIFI</name>
<keyword evidence="7" id="KW-1185">Reference proteome</keyword>
<dbReference type="FunFam" id="1.20.1270.50:FF:000004">
    <property type="entry name" value="alpha-mannosidase 2C1 isoform X1"/>
    <property type="match status" value="1"/>
</dbReference>
<dbReference type="InterPro" id="IPR011013">
    <property type="entry name" value="Gal_mutarotase_sf_dom"/>
</dbReference>
<dbReference type="EMBL" id="WHZV01000013">
    <property type="protein sequence ID" value="NEG56204.1"/>
    <property type="molecule type" value="Genomic_DNA"/>
</dbReference>
<dbReference type="InterPro" id="IPR028995">
    <property type="entry name" value="Glyco_hydro_57/38_cen_sf"/>
</dbReference>
<dbReference type="Pfam" id="PF22907">
    <property type="entry name" value="Ams1-like_1st"/>
    <property type="match status" value="1"/>
</dbReference>
<keyword evidence="4" id="KW-0326">Glycosidase</keyword>
<evidence type="ECO:0000256" key="4">
    <source>
        <dbReference type="ARBA" id="ARBA00023295"/>
    </source>
</evidence>
<dbReference type="Pfam" id="PF09261">
    <property type="entry name" value="Alpha-mann_mid"/>
    <property type="match status" value="1"/>
</dbReference>
<dbReference type="SUPFAM" id="SSF74650">
    <property type="entry name" value="Galactose mutarotase-like"/>
    <property type="match status" value="1"/>
</dbReference>
<protein>
    <submittedName>
        <fullName evidence="6">Alpha-mannosidase</fullName>
    </submittedName>
</protein>
<feature type="domain" description="Glycoside hydrolase family 38 central" evidence="5">
    <location>
        <begin position="518"/>
        <end position="596"/>
    </location>
</feature>
<dbReference type="GO" id="GO:0006013">
    <property type="term" value="P:mannose metabolic process"/>
    <property type="evidence" value="ECO:0007669"/>
    <property type="project" value="InterPro"/>
</dbReference>
<dbReference type="GO" id="GO:0046872">
    <property type="term" value="F:metal ion binding"/>
    <property type="evidence" value="ECO:0007669"/>
    <property type="project" value="UniProtKB-KW"/>
</dbReference>
<evidence type="ECO:0000256" key="1">
    <source>
        <dbReference type="ARBA" id="ARBA00009792"/>
    </source>
</evidence>
<keyword evidence="3" id="KW-0378">Hydrolase</keyword>
<accession>A0A6L9SUR8</accession>
<dbReference type="InterPro" id="IPR011682">
    <property type="entry name" value="Glyco_hydro_38_C"/>
</dbReference>
<dbReference type="SUPFAM" id="SSF88713">
    <property type="entry name" value="Glycoside hydrolase/deacetylase"/>
    <property type="match status" value="1"/>
</dbReference>
<dbReference type="InterPro" id="IPR015341">
    <property type="entry name" value="Glyco_hydro_38_cen"/>
</dbReference>
<evidence type="ECO:0000313" key="7">
    <source>
        <dbReference type="Proteomes" id="UP000483293"/>
    </source>
</evidence>
<gene>
    <name evidence="6" type="ORF">GFD21_10650</name>
</gene>
<dbReference type="FunFam" id="3.20.110.10:FF:000002">
    <property type="entry name" value="alpha-mannosidase 2C1 isoform X1"/>
    <property type="match status" value="1"/>
</dbReference>
<reference evidence="6 7" key="1">
    <citation type="submission" date="2019-10" db="EMBL/GenBank/DDBJ databases">
        <title>Bifidobacterium from non-human primates.</title>
        <authorList>
            <person name="Modesto M."/>
        </authorList>
    </citation>
    <scope>NUCLEOTIDE SEQUENCE [LARGE SCALE GENOMIC DNA]</scope>
    <source>
        <strain evidence="6 7">SMA15</strain>
    </source>
</reference>
<dbReference type="Pfam" id="PF17677">
    <property type="entry name" value="Glyco_hydro38C2"/>
    <property type="match status" value="1"/>
</dbReference>
<proteinExistence type="inferred from homology"/>
<dbReference type="Gene3D" id="3.20.110.10">
    <property type="entry name" value="Glycoside hydrolase 38, N terminal domain"/>
    <property type="match status" value="1"/>
</dbReference>